<keyword evidence="8 9" id="KW-0472">Membrane</keyword>
<evidence type="ECO:0000256" key="8">
    <source>
        <dbReference type="ARBA" id="ARBA00023136"/>
    </source>
</evidence>
<evidence type="ECO:0000259" key="10">
    <source>
        <dbReference type="Pfam" id="PF11356"/>
    </source>
</evidence>
<evidence type="ECO:0000256" key="6">
    <source>
        <dbReference type="ARBA" id="ARBA00022927"/>
    </source>
</evidence>
<comment type="subcellular location">
    <subcellularLocation>
        <location evidence="1">Cell inner membrane</location>
    </subcellularLocation>
</comment>
<dbReference type="InterPro" id="IPR024961">
    <property type="entry name" value="T2SS_GspC_N"/>
</dbReference>
<evidence type="ECO:0000256" key="9">
    <source>
        <dbReference type="SAM" id="Phobius"/>
    </source>
</evidence>
<dbReference type="GO" id="GO:0015031">
    <property type="term" value="P:protein transport"/>
    <property type="evidence" value="ECO:0007669"/>
    <property type="project" value="UniProtKB-KW"/>
</dbReference>
<evidence type="ECO:0000256" key="5">
    <source>
        <dbReference type="ARBA" id="ARBA00022692"/>
    </source>
</evidence>
<dbReference type="Pfam" id="PF11356">
    <property type="entry name" value="T2SSC"/>
    <property type="match status" value="1"/>
</dbReference>
<keyword evidence="6" id="KW-0653">Protein transport</keyword>
<proteinExistence type="predicted"/>
<organism evidence="11 12">
    <name type="scientific">Pigmentiphaga aceris</name>
    <dbReference type="NCBI Taxonomy" id="1940612"/>
    <lineage>
        <taxon>Bacteria</taxon>
        <taxon>Pseudomonadati</taxon>
        <taxon>Pseudomonadota</taxon>
        <taxon>Betaproteobacteria</taxon>
        <taxon>Burkholderiales</taxon>
        <taxon>Alcaligenaceae</taxon>
        <taxon>Pigmentiphaga</taxon>
    </lineage>
</organism>
<dbReference type="AlphaFoldDB" id="A0A5C0B3J5"/>
<dbReference type="OrthoDB" id="8687760at2"/>
<sequence length="147" mass="15123">MSLSLPIRLEPSVRYLALAALAGGVGLWTALLFAPLPGPIPPATSRAVQTRLDTAPLAAWFGTPPTGRAPLRVAVSGIIATGSRGVAVLSFDGGPAQAWRVGQTIKDGLSVRTVAAEEVVLDYQGDTVRVALPRPSPPAGTGILLRP</sequence>
<gene>
    <name evidence="11" type="ORF">FXN63_23635</name>
</gene>
<protein>
    <submittedName>
        <fullName evidence="11">General secretion pathway protein GspC</fullName>
    </submittedName>
</protein>
<feature type="transmembrane region" description="Helical" evidence="9">
    <location>
        <begin position="12"/>
        <end position="36"/>
    </location>
</feature>
<keyword evidence="4" id="KW-0997">Cell inner membrane</keyword>
<name>A0A5C0B3J5_9BURK</name>
<evidence type="ECO:0000256" key="3">
    <source>
        <dbReference type="ARBA" id="ARBA00022475"/>
    </source>
</evidence>
<dbReference type="Proteomes" id="UP000325161">
    <property type="component" value="Chromosome"/>
</dbReference>
<dbReference type="GO" id="GO:0005886">
    <property type="term" value="C:plasma membrane"/>
    <property type="evidence" value="ECO:0007669"/>
    <property type="project" value="UniProtKB-SubCell"/>
</dbReference>
<evidence type="ECO:0000256" key="2">
    <source>
        <dbReference type="ARBA" id="ARBA00022448"/>
    </source>
</evidence>
<evidence type="ECO:0000256" key="7">
    <source>
        <dbReference type="ARBA" id="ARBA00022989"/>
    </source>
</evidence>
<keyword evidence="5 9" id="KW-0812">Transmembrane</keyword>
<dbReference type="RefSeq" id="WP_148817965.1">
    <property type="nucleotide sequence ID" value="NZ_CP043046.1"/>
</dbReference>
<evidence type="ECO:0000313" key="11">
    <source>
        <dbReference type="EMBL" id="QEI08494.1"/>
    </source>
</evidence>
<accession>A0A5C0B3J5</accession>
<keyword evidence="12" id="KW-1185">Reference proteome</keyword>
<feature type="domain" description="Type II secretion system protein GspC N-terminal" evidence="10">
    <location>
        <begin position="71"/>
        <end position="129"/>
    </location>
</feature>
<keyword evidence="7 9" id="KW-1133">Transmembrane helix</keyword>
<dbReference type="KEGG" id="pacr:FXN63_23635"/>
<evidence type="ECO:0000256" key="1">
    <source>
        <dbReference type="ARBA" id="ARBA00004533"/>
    </source>
</evidence>
<evidence type="ECO:0000256" key="4">
    <source>
        <dbReference type="ARBA" id="ARBA00022519"/>
    </source>
</evidence>
<keyword evidence="2" id="KW-0813">Transport</keyword>
<dbReference type="EMBL" id="CP043046">
    <property type="protein sequence ID" value="QEI08494.1"/>
    <property type="molecule type" value="Genomic_DNA"/>
</dbReference>
<evidence type="ECO:0000313" key="12">
    <source>
        <dbReference type="Proteomes" id="UP000325161"/>
    </source>
</evidence>
<dbReference type="Gene3D" id="2.30.30.830">
    <property type="match status" value="1"/>
</dbReference>
<keyword evidence="3" id="KW-1003">Cell membrane</keyword>
<reference evidence="11 12" key="1">
    <citation type="submission" date="2019-08" db="EMBL/GenBank/DDBJ databases">
        <title>Amphibian skin-associated Pigmentiphaga: genome sequence and occurrence across geography and hosts.</title>
        <authorList>
            <person name="Bletz M.C."/>
            <person name="Bunk B."/>
            <person name="Sproeer C."/>
            <person name="Biwer P."/>
            <person name="Reiter S."/>
            <person name="Rabemananjara F.C.E."/>
            <person name="Schulz S."/>
            <person name="Overmann J."/>
            <person name="Vences M."/>
        </authorList>
    </citation>
    <scope>NUCLEOTIDE SEQUENCE [LARGE SCALE GENOMIC DNA]</scope>
    <source>
        <strain evidence="11 12">Mada1488</strain>
    </source>
</reference>